<dbReference type="EMBL" id="UZAF01019666">
    <property type="protein sequence ID" value="VDO62470.1"/>
    <property type="molecule type" value="Genomic_DNA"/>
</dbReference>
<evidence type="ECO:0000313" key="4">
    <source>
        <dbReference type="WBParaSite" id="HPLM_0001693301-mRNA-1"/>
    </source>
</evidence>
<evidence type="ECO:0000256" key="1">
    <source>
        <dbReference type="SAM" id="SignalP"/>
    </source>
</evidence>
<reference evidence="4" key="1">
    <citation type="submission" date="2017-02" db="UniProtKB">
        <authorList>
            <consortium name="WormBaseParasite"/>
        </authorList>
    </citation>
    <scope>IDENTIFICATION</scope>
</reference>
<dbReference type="Proteomes" id="UP000268014">
    <property type="component" value="Unassembled WGS sequence"/>
</dbReference>
<evidence type="ECO:0000313" key="2">
    <source>
        <dbReference type="EMBL" id="VDO62470.1"/>
    </source>
</evidence>
<reference evidence="2 3" key="2">
    <citation type="submission" date="2018-11" db="EMBL/GenBank/DDBJ databases">
        <authorList>
            <consortium name="Pathogen Informatics"/>
        </authorList>
    </citation>
    <scope>NUCLEOTIDE SEQUENCE [LARGE SCALE GENOMIC DNA]</scope>
    <source>
        <strain evidence="2 3">MHpl1</strain>
    </source>
</reference>
<organism evidence="4">
    <name type="scientific">Haemonchus placei</name>
    <name type="common">Barber's pole worm</name>
    <dbReference type="NCBI Taxonomy" id="6290"/>
    <lineage>
        <taxon>Eukaryota</taxon>
        <taxon>Metazoa</taxon>
        <taxon>Ecdysozoa</taxon>
        <taxon>Nematoda</taxon>
        <taxon>Chromadorea</taxon>
        <taxon>Rhabditida</taxon>
        <taxon>Rhabditina</taxon>
        <taxon>Rhabditomorpha</taxon>
        <taxon>Strongyloidea</taxon>
        <taxon>Trichostrongylidae</taxon>
        <taxon>Haemonchus</taxon>
    </lineage>
</organism>
<keyword evidence="1" id="KW-0732">Signal</keyword>
<keyword evidence="3" id="KW-1185">Reference proteome</keyword>
<gene>
    <name evidence="2" type="ORF">HPLM_LOCUS16925</name>
</gene>
<feature type="chain" id="PRO_5043124136" evidence="1">
    <location>
        <begin position="21"/>
        <end position="79"/>
    </location>
</feature>
<evidence type="ECO:0000313" key="3">
    <source>
        <dbReference type="Proteomes" id="UP000268014"/>
    </source>
</evidence>
<name>A0A0N4WYH9_HAEPC</name>
<dbReference type="OMA" id="QFPYGGF"/>
<protein>
    <submittedName>
        <fullName evidence="4">Secreted protein</fullName>
    </submittedName>
</protein>
<feature type="signal peptide" evidence="1">
    <location>
        <begin position="1"/>
        <end position="20"/>
    </location>
</feature>
<sequence>MNFLATIVLLVVCILSTASSTIVREKRQFPYGGFGPYGGFARPYGPYGGGPYGPYGPYSPYGGFRRRPVVVERTIIYPG</sequence>
<proteinExistence type="predicted"/>
<dbReference type="WBParaSite" id="HPLM_0001693301-mRNA-1">
    <property type="protein sequence ID" value="HPLM_0001693301-mRNA-1"/>
    <property type="gene ID" value="HPLM_0001693301"/>
</dbReference>
<dbReference type="AlphaFoldDB" id="A0A0N4WYH9"/>
<accession>A0A0N4WYH9</accession>